<dbReference type="GO" id="GO:0003677">
    <property type="term" value="F:DNA binding"/>
    <property type="evidence" value="ECO:0007669"/>
    <property type="project" value="InterPro"/>
</dbReference>
<evidence type="ECO:0000259" key="5">
    <source>
        <dbReference type="Pfam" id="PF01628"/>
    </source>
</evidence>
<dbReference type="HAMAP" id="MF_00081">
    <property type="entry name" value="HrcA"/>
    <property type="match status" value="1"/>
</dbReference>
<dbReference type="InterPro" id="IPR036388">
    <property type="entry name" value="WH-like_DNA-bd_sf"/>
</dbReference>
<keyword evidence="2" id="KW-0805">Transcription regulation</keyword>
<dbReference type="SUPFAM" id="SSF55781">
    <property type="entry name" value="GAF domain-like"/>
    <property type="match status" value="1"/>
</dbReference>
<dbReference type="NCBIfam" id="TIGR00331">
    <property type="entry name" value="hrcA"/>
    <property type="match status" value="1"/>
</dbReference>
<evidence type="ECO:0000256" key="4">
    <source>
        <dbReference type="ARBA" id="ARBA00023163"/>
    </source>
</evidence>
<organism evidence="6">
    <name type="scientific">marine metagenome</name>
    <dbReference type="NCBI Taxonomy" id="408172"/>
    <lineage>
        <taxon>unclassified sequences</taxon>
        <taxon>metagenomes</taxon>
        <taxon>ecological metagenomes</taxon>
    </lineage>
</organism>
<dbReference type="Pfam" id="PF01628">
    <property type="entry name" value="HrcA"/>
    <property type="match status" value="1"/>
</dbReference>
<evidence type="ECO:0000256" key="3">
    <source>
        <dbReference type="ARBA" id="ARBA00023016"/>
    </source>
</evidence>
<dbReference type="EMBL" id="UINC01000081">
    <property type="protein sequence ID" value="SUZ48694.1"/>
    <property type="molecule type" value="Genomic_DNA"/>
</dbReference>
<dbReference type="PANTHER" id="PTHR34824">
    <property type="entry name" value="HEAT-INDUCIBLE TRANSCRIPTION REPRESSOR HRCA"/>
    <property type="match status" value="1"/>
</dbReference>
<keyword evidence="1" id="KW-0678">Repressor</keyword>
<dbReference type="GO" id="GO:0045892">
    <property type="term" value="P:negative regulation of DNA-templated transcription"/>
    <property type="evidence" value="ECO:0007669"/>
    <property type="project" value="TreeGrafter"/>
</dbReference>
<evidence type="ECO:0000256" key="2">
    <source>
        <dbReference type="ARBA" id="ARBA00023015"/>
    </source>
</evidence>
<dbReference type="InterPro" id="IPR029016">
    <property type="entry name" value="GAF-like_dom_sf"/>
</dbReference>
<dbReference type="PIRSF" id="PIRSF005485">
    <property type="entry name" value="HrcA"/>
    <property type="match status" value="1"/>
</dbReference>
<dbReference type="InterPro" id="IPR036390">
    <property type="entry name" value="WH_DNA-bd_sf"/>
</dbReference>
<evidence type="ECO:0000256" key="1">
    <source>
        <dbReference type="ARBA" id="ARBA00022491"/>
    </source>
</evidence>
<keyword evidence="4" id="KW-0804">Transcription</keyword>
<dbReference type="Gene3D" id="3.30.450.40">
    <property type="match status" value="1"/>
</dbReference>
<reference evidence="6" key="1">
    <citation type="submission" date="2018-05" db="EMBL/GenBank/DDBJ databases">
        <authorList>
            <person name="Lanie J.A."/>
            <person name="Ng W.-L."/>
            <person name="Kazmierczak K.M."/>
            <person name="Andrzejewski T.M."/>
            <person name="Davidsen T.M."/>
            <person name="Wayne K.J."/>
            <person name="Tettelin H."/>
            <person name="Glass J.I."/>
            <person name="Rusch D."/>
            <person name="Podicherti R."/>
            <person name="Tsui H.-C.T."/>
            <person name="Winkler M.E."/>
        </authorList>
    </citation>
    <scope>NUCLEOTIDE SEQUENCE</scope>
</reference>
<proteinExistence type="inferred from homology"/>
<dbReference type="InterPro" id="IPR023120">
    <property type="entry name" value="WHTH_transcript_rep_HrcA_IDD"/>
</dbReference>
<dbReference type="InterPro" id="IPR021153">
    <property type="entry name" value="HrcA_C"/>
</dbReference>
<dbReference type="AlphaFoldDB" id="A0A381N3R8"/>
<sequence length="358" mass="40035">MTRAEKHQRLNDGIRGTFAIADREQHLFKLLVEEYLEQGTPVGSKTLSETTAIAVSPATVRNIMSDLEMRGLVRSPHTSAGKVPTHRGLRLFVDSLISVQPLEAASVQYLRERLQTRMSPNELVESASNILSQVSRLAGLVTMPRPEQVELRQVEFLPLSGKKVLAILVVNEREVQNRVVDTDREYSDVELTQAANFINRQFGGRSLMSIRKGVLESMSDDKQRMDELMQTALDMASKTFVREDEHDYVVSGERNLMSFLSSSEEVQGLLDAFKEKNAIVHLLDRCLETDGVQLFIGEESGYRPLDEYSLITAPYEVNGEIAGVLGVIGPTRMSYQKVIPLVDLTARLLGSALDYGRH</sequence>
<name>A0A381N3R8_9ZZZZ</name>
<dbReference type="Gene3D" id="3.30.390.60">
    <property type="entry name" value="Heat-inducible transcription repressor hrca homolog, domain 3"/>
    <property type="match status" value="1"/>
</dbReference>
<evidence type="ECO:0000313" key="6">
    <source>
        <dbReference type="EMBL" id="SUZ48694.1"/>
    </source>
</evidence>
<dbReference type="Gene3D" id="1.10.10.10">
    <property type="entry name" value="Winged helix-like DNA-binding domain superfamily/Winged helix DNA-binding domain"/>
    <property type="match status" value="1"/>
</dbReference>
<feature type="domain" description="Heat-inducible transcription repressor HrcA C-terminal" evidence="5">
    <location>
        <begin position="122"/>
        <end position="339"/>
    </location>
</feature>
<accession>A0A381N3R8</accession>
<protein>
    <recommendedName>
        <fullName evidence="5">Heat-inducible transcription repressor HrcA C-terminal domain-containing protein</fullName>
    </recommendedName>
</protein>
<dbReference type="InterPro" id="IPR002571">
    <property type="entry name" value="HrcA"/>
</dbReference>
<gene>
    <name evidence="6" type="ORF">METZ01_LOCUS1548</name>
</gene>
<dbReference type="SUPFAM" id="SSF46785">
    <property type="entry name" value="Winged helix' DNA-binding domain"/>
    <property type="match status" value="1"/>
</dbReference>
<keyword evidence="3" id="KW-0346">Stress response</keyword>
<dbReference type="PANTHER" id="PTHR34824:SF1">
    <property type="entry name" value="HEAT-INDUCIBLE TRANSCRIPTION REPRESSOR HRCA"/>
    <property type="match status" value="1"/>
</dbReference>